<feature type="transmembrane region" description="Helical" evidence="1">
    <location>
        <begin position="54"/>
        <end position="77"/>
    </location>
</feature>
<gene>
    <name evidence="2" type="ORF">Taro_039944</name>
</gene>
<evidence type="ECO:0000313" key="2">
    <source>
        <dbReference type="EMBL" id="MQM07108.1"/>
    </source>
</evidence>
<protein>
    <submittedName>
        <fullName evidence="2">Uncharacterized protein</fullName>
    </submittedName>
</protein>
<feature type="transmembrane region" description="Helical" evidence="1">
    <location>
        <begin position="29"/>
        <end position="48"/>
    </location>
</feature>
<comment type="caution">
    <text evidence="2">The sequence shown here is derived from an EMBL/GenBank/DDBJ whole genome shotgun (WGS) entry which is preliminary data.</text>
</comment>
<dbReference type="AlphaFoldDB" id="A0A843WKC6"/>
<keyword evidence="1" id="KW-0472">Membrane</keyword>
<dbReference type="EMBL" id="NMUH01003794">
    <property type="protein sequence ID" value="MQM07108.1"/>
    <property type="molecule type" value="Genomic_DNA"/>
</dbReference>
<evidence type="ECO:0000313" key="3">
    <source>
        <dbReference type="Proteomes" id="UP000652761"/>
    </source>
</evidence>
<keyword evidence="3" id="KW-1185">Reference proteome</keyword>
<sequence length="109" mass="12416">MCKFCLFIVGSLISHENFLRRIRILQLQIFIRLYLIDNGGVILHHIIYARCRIGLGWVGPTCLVTFLLLLFMFLPFLGEVGSFLGRLTELAHCVGLHGCETFHMVIKAP</sequence>
<reference evidence="2" key="1">
    <citation type="submission" date="2017-07" db="EMBL/GenBank/DDBJ databases">
        <title>Taro Niue Genome Assembly and Annotation.</title>
        <authorList>
            <person name="Atibalentja N."/>
            <person name="Keating K."/>
            <person name="Fields C.J."/>
        </authorList>
    </citation>
    <scope>NUCLEOTIDE SEQUENCE</scope>
    <source>
        <strain evidence="2">Niue_2</strain>
        <tissue evidence="2">Leaf</tissue>
    </source>
</reference>
<keyword evidence="1" id="KW-1133">Transmembrane helix</keyword>
<keyword evidence="1" id="KW-0812">Transmembrane</keyword>
<accession>A0A843WKC6</accession>
<organism evidence="2 3">
    <name type="scientific">Colocasia esculenta</name>
    <name type="common">Wild taro</name>
    <name type="synonym">Arum esculentum</name>
    <dbReference type="NCBI Taxonomy" id="4460"/>
    <lineage>
        <taxon>Eukaryota</taxon>
        <taxon>Viridiplantae</taxon>
        <taxon>Streptophyta</taxon>
        <taxon>Embryophyta</taxon>
        <taxon>Tracheophyta</taxon>
        <taxon>Spermatophyta</taxon>
        <taxon>Magnoliopsida</taxon>
        <taxon>Liliopsida</taxon>
        <taxon>Araceae</taxon>
        <taxon>Aroideae</taxon>
        <taxon>Colocasieae</taxon>
        <taxon>Colocasia</taxon>
    </lineage>
</organism>
<proteinExistence type="predicted"/>
<evidence type="ECO:0000256" key="1">
    <source>
        <dbReference type="SAM" id="Phobius"/>
    </source>
</evidence>
<dbReference type="Proteomes" id="UP000652761">
    <property type="component" value="Unassembled WGS sequence"/>
</dbReference>
<name>A0A843WKC6_COLES</name>